<evidence type="ECO:0000256" key="25">
    <source>
        <dbReference type="SAM" id="Coils"/>
    </source>
</evidence>
<keyword evidence="17 23" id="KW-0175">Coiled coil</keyword>
<dbReference type="SUPFAM" id="SSF56112">
    <property type="entry name" value="Protein kinase-like (PK-like)"/>
    <property type="match status" value="1"/>
</dbReference>
<feature type="region of interest" description="Disordered" evidence="26">
    <location>
        <begin position="789"/>
        <end position="826"/>
    </location>
</feature>
<comment type="catalytic activity">
    <reaction evidence="22">
        <text>L-seryl-[protein] + ATP = O-phospho-L-seryl-[protein] + ADP + H(+)</text>
        <dbReference type="Rhea" id="RHEA:17989"/>
        <dbReference type="Rhea" id="RHEA-COMP:9863"/>
        <dbReference type="Rhea" id="RHEA-COMP:11604"/>
        <dbReference type="ChEBI" id="CHEBI:15378"/>
        <dbReference type="ChEBI" id="CHEBI:29999"/>
        <dbReference type="ChEBI" id="CHEBI:30616"/>
        <dbReference type="ChEBI" id="CHEBI:83421"/>
        <dbReference type="ChEBI" id="CHEBI:456216"/>
        <dbReference type="EC" id="2.7.11.13"/>
    </reaction>
</comment>
<dbReference type="CDD" id="cd11622">
    <property type="entry name" value="HR1_PKN_1"/>
    <property type="match status" value="1"/>
</dbReference>
<dbReference type="GO" id="GO:0031267">
    <property type="term" value="F:small GTPase binding"/>
    <property type="evidence" value="ECO:0007669"/>
    <property type="project" value="InterPro"/>
</dbReference>
<dbReference type="PROSITE" id="PS50011">
    <property type="entry name" value="PROTEIN_KINASE_DOM"/>
    <property type="match status" value="1"/>
</dbReference>
<comment type="catalytic activity">
    <reaction evidence="21">
        <text>L-threonyl-[protein] + ATP = O-phospho-L-threonyl-[protein] + ADP + H(+)</text>
        <dbReference type="Rhea" id="RHEA:46608"/>
        <dbReference type="Rhea" id="RHEA-COMP:11060"/>
        <dbReference type="Rhea" id="RHEA-COMP:11605"/>
        <dbReference type="ChEBI" id="CHEBI:15378"/>
        <dbReference type="ChEBI" id="CHEBI:30013"/>
        <dbReference type="ChEBI" id="CHEBI:30616"/>
        <dbReference type="ChEBI" id="CHEBI:61977"/>
        <dbReference type="ChEBI" id="CHEBI:456216"/>
        <dbReference type="EC" id="2.7.11.13"/>
    </reaction>
</comment>
<dbReference type="InterPro" id="IPR036274">
    <property type="entry name" value="HR1_rpt_sf"/>
</dbReference>
<dbReference type="SMART" id="SM00239">
    <property type="entry name" value="C2"/>
    <property type="match status" value="1"/>
</dbReference>
<evidence type="ECO:0000256" key="14">
    <source>
        <dbReference type="ARBA" id="ARBA00022777"/>
    </source>
</evidence>
<dbReference type="GO" id="GO:0005524">
    <property type="term" value="F:ATP binding"/>
    <property type="evidence" value="ECO:0007669"/>
    <property type="project" value="UniProtKB-UniRule"/>
</dbReference>
<evidence type="ECO:0000256" key="4">
    <source>
        <dbReference type="ARBA" id="ARBA00004496"/>
    </source>
</evidence>
<gene>
    <name evidence="30" type="ORF">TCAL_03636</name>
</gene>
<evidence type="ECO:0000256" key="10">
    <source>
        <dbReference type="ARBA" id="ARBA00022553"/>
    </source>
</evidence>
<evidence type="ECO:0000256" key="6">
    <source>
        <dbReference type="ARBA" id="ARBA00005490"/>
    </source>
</evidence>
<dbReference type="FunFam" id="1.10.287.160:FF:000002">
    <property type="entry name" value="Putative serine/threonine-protein kinase N2"/>
    <property type="match status" value="1"/>
</dbReference>
<keyword evidence="8" id="KW-0963">Cytoplasm</keyword>
<keyword evidence="31" id="KW-1185">Reference proteome</keyword>
<feature type="region of interest" description="Disordered" evidence="26">
    <location>
        <begin position="614"/>
        <end position="725"/>
    </location>
</feature>
<evidence type="ECO:0000256" key="11">
    <source>
        <dbReference type="ARBA" id="ARBA00022679"/>
    </source>
</evidence>
<evidence type="ECO:0000256" key="7">
    <source>
        <dbReference type="ARBA" id="ARBA00012429"/>
    </source>
</evidence>
<evidence type="ECO:0000259" key="28">
    <source>
        <dbReference type="PROSITE" id="PS51285"/>
    </source>
</evidence>
<dbReference type="InterPro" id="IPR017441">
    <property type="entry name" value="Protein_kinase_ATP_BS"/>
</dbReference>
<evidence type="ECO:0000256" key="12">
    <source>
        <dbReference type="ARBA" id="ARBA00022737"/>
    </source>
</evidence>
<dbReference type="Proteomes" id="UP000318571">
    <property type="component" value="Chromosome 10"/>
</dbReference>
<comment type="caution">
    <text evidence="30">The sequence shown here is derived from an EMBL/GenBank/DDBJ whole genome shotgun (WGS) entry which is preliminary data.</text>
</comment>
<feature type="region of interest" description="Disordered" evidence="26">
    <location>
        <begin position="1"/>
        <end position="22"/>
    </location>
</feature>
<dbReference type="InterPro" id="IPR008271">
    <property type="entry name" value="Ser/Thr_kinase_AS"/>
</dbReference>
<dbReference type="InterPro" id="IPR000008">
    <property type="entry name" value="C2_dom"/>
</dbReference>
<evidence type="ECO:0000256" key="21">
    <source>
        <dbReference type="ARBA" id="ARBA00047272"/>
    </source>
</evidence>
<feature type="non-terminal residue" evidence="30">
    <location>
        <position position="1"/>
    </location>
</feature>
<evidence type="ECO:0000256" key="13">
    <source>
        <dbReference type="ARBA" id="ARBA00022741"/>
    </source>
</evidence>
<feature type="compositionally biased region" description="Polar residues" evidence="26">
    <location>
        <begin position="652"/>
        <end position="662"/>
    </location>
</feature>
<evidence type="ECO:0000313" key="31">
    <source>
        <dbReference type="Proteomes" id="UP000318571"/>
    </source>
</evidence>
<evidence type="ECO:0000256" key="2">
    <source>
        <dbReference type="ARBA" id="ARBA00004214"/>
    </source>
</evidence>
<dbReference type="GO" id="GO:0005737">
    <property type="term" value="C:cytoplasm"/>
    <property type="evidence" value="ECO:0007669"/>
    <property type="project" value="UniProtKB-SubCell"/>
</dbReference>
<dbReference type="SUPFAM" id="SSF49562">
    <property type="entry name" value="C2 domain (Calcium/lipid-binding domain, CaLB)"/>
    <property type="match status" value="1"/>
</dbReference>
<dbReference type="Gene3D" id="3.30.200.20">
    <property type="entry name" value="Phosphorylase Kinase, domain 1"/>
    <property type="match status" value="1"/>
</dbReference>
<dbReference type="InterPro" id="IPR000719">
    <property type="entry name" value="Prot_kinase_dom"/>
</dbReference>
<dbReference type="GO" id="GO:0004697">
    <property type="term" value="F:diacylglycerol-dependent serine/threonine kinase activity"/>
    <property type="evidence" value="ECO:0007669"/>
    <property type="project" value="UniProtKB-EC"/>
</dbReference>
<dbReference type="FunFam" id="3.30.200.20:FF:000058">
    <property type="entry name" value="Putative serine/threonine-protein kinase N2"/>
    <property type="match status" value="1"/>
</dbReference>
<feature type="compositionally biased region" description="Low complexity" evidence="26">
    <location>
        <begin position="614"/>
        <end position="634"/>
    </location>
</feature>
<dbReference type="SUPFAM" id="SSF46585">
    <property type="entry name" value="HR1 repeat"/>
    <property type="match status" value="3"/>
</dbReference>
<keyword evidence="20" id="KW-0539">Nucleus</keyword>
<dbReference type="CDD" id="cd05589">
    <property type="entry name" value="STKc_PKN"/>
    <property type="match status" value="1"/>
</dbReference>
<dbReference type="PROSITE" id="PS51860">
    <property type="entry name" value="REM_1"/>
    <property type="match status" value="3"/>
</dbReference>
<keyword evidence="12" id="KW-0677">Repeat</keyword>
<dbReference type="EMBL" id="VCGU01000458">
    <property type="protein sequence ID" value="TRY63751.1"/>
    <property type="molecule type" value="Genomic_DNA"/>
</dbReference>
<dbReference type="FunFam" id="1.10.287.160:FF:000001">
    <property type="entry name" value="Putative serine/threonine-protein kinase N2"/>
    <property type="match status" value="1"/>
</dbReference>
<evidence type="ECO:0000256" key="22">
    <source>
        <dbReference type="ARBA" id="ARBA00047470"/>
    </source>
</evidence>
<evidence type="ECO:0000256" key="8">
    <source>
        <dbReference type="ARBA" id="ARBA00022490"/>
    </source>
</evidence>
<evidence type="ECO:0000256" key="20">
    <source>
        <dbReference type="ARBA" id="ARBA00023242"/>
    </source>
</evidence>
<dbReference type="InterPro" id="IPR037313">
    <property type="entry name" value="PKN_HR1_1"/>
</dbReference>
<evidence type="ECO:0000256" key="3">
    <source>
        <dbReference type="ARBA" id="ARBA00004370"/>
    </source>
</evidence>
<feature type="domain" description="REM-1" evidence="29">
    <location>
        <begin position="167"/>
        <end position="250"/>
    </location>
</feature>
<evidence type="ECO:0000256" key="16">
    <source>
        <dbReference type="ARBA" id="ARBA00023015"/>
    </source>
</evidence>
<dbReference type="STRING" id="6832.A0A553NE93"/>
<dbReference type="InterPro" id="IPR011072">
    <property type="entry name" value="HR1_rho-bd"/>
</dbReference>
<keyword evidence="11" id="KW-0808">Transferase</keyword>
<feature type="coiled-coil region" evidence="25">
    <location>
        <begin position="118"/>
        <end position="145"/>
    </location>
</feature>
<feature type="domain" description="AGC-kinase C-terminal" evidence="28">
    <location>
        <begin position="1126"/>
        <end position="1193"/>
    </location>
</feature>
<dbReference type="EC" id="2.7.11.13" evidence="7"/>
<proteinExistence type="inferred from homology"/>
<dbReference type="PROSITE" id="PS51285">
    <property type="entry name" value="AGC_KINASE_CTER"/>
    <property type="match status" value="1"/>
</dbReference>
<dbReference type="InterPro" id="IPR000961">
    <property type="entry name" value="AGC-kinase_C"/>
</dbReference>
<evidence type="ECO:0000313" key="30">
    <source>
        <dbReference type="EMBL" id="TRY63751.1"/>
    </source>
</evidence>
<evidence type="ECO:0000256" key="26">
    <source>
        <dbReference type="SAM" id="MobiDB-lite"/>
    </source>
</evidence>
<dbReference type="GO" id="GO:0032154">
    <property type="term" value="C:cleavage furrow"/>
    <property type="evidence" value="ECO:0007669"/>
    <property type="project" value="UniProtKB-SubCell"/>
</dbReference>
<dbReference type="PROSITE" id="PS00108">
    <property type="entry name" value="PROTEIN_KINASE_ST"/>
    <property type="match status" value="1"/>
</dbReference>
<keyword evidence="15 24" id="KW-0067">ATP-binding</keyword>
<evidence type="ECO:0000256" key="9">
    <source>
        <dbReference type="ARBA" id="ARBA00022527"/>
    </source>
</evidence>
<dbReference type="GO" id="GO:0007165">
    <property type="term" value="P:signal transduction"/>
    <property type="evidence" value="ECO:0007669"/>
    <property type="project" value="InterPro"/>
</dbReference>
<evidence type="ECO:0000256" key="17">
    <source>
        <dbReference type="ARBA" id="ARBA00023054"/>
    </source>
</evidence>
<dbReference type="CDD" id="cd11625">
    <property type="entry name" value="HR1_PKN_3"/>
    <property type="match status" value="1"/>
</dbReference>
<dbReference type="GO" id="GO:0030496">
    <property type="term" value="C:midbody"/>
    <property type="evidence" value="ECO:0007669"/>
    <property type="project" value="UniProtKB-SubCell"/>
</dbReference>
<accession>A0A553NE93</accession>
<organism evidence="30 31">
    <name type="scientific">Tigriopus californicus</name>
    <name type="common">Marine copepod</name>
    <dbReference type="NCBI Taxonomy" id="6832"/>
    <lineage>
        <taxon>Eukaryota</taxon>
        <taxon>Metazoa</taxon>
        <taxon>Ecdysozoa</taxon>
        <taxon>Arthropoda</taxon>
        <taxon>Crustacea</taxon>
        <taxon>Multicrustacea</taxon>
        <taxon>Hexanauplia</taxon>
        <taxon>Copepoda</taxon>
        <taxon>Harpacticoida</taxon>
        <taxon>Harpacticidae</taxon>
        <taxon>Tigriopus</taxon>
    </lineage>
</organism>
<dbReference type="SMART" id="SM00742">
    <property type="entry name" value="Hr1"/>
    <property type="match status" value="3"/>
</dbReference>
<dbReference type="AlphaFoldDB" id="A0A553NE93"/>
<keyword evidence="16" id="KW-0805">Transcription regulation</keyword>
<keyword evidence="9" id="KW-0723">Serine/threonine-protein kinase</keyword>
<keyword evidence="10" id="KW-0597">Phosphoprotein</keyword>
<name>A0A553NE93_TIGCA</name>
<sequence>VFSKPNPRSTGSSVTSSLSSGSTSSLSLLSFTMADLPGSSGPYIIQDDNFSLSLLNELSVKYGIQTHLSHSPLPQKLEELREYLRREIRKELKIKEGAENLRKVATDKKSVSDVNTIVKKSNSKLTELQQELQELESQILVTHQSRHGTPNASLSDSALSAGLGGGEGVEEIEHITAFEKQLLHLQKQLEIECKVKNGADNMIVEYSVSTHGGKDKKMLLNEAQQMSSDSKAKIEYLRMRLAKLKQTQETSESMDSENNVNTKMSLEETLERRIDELRHHLHIESACLEGANNAMKLLQSVKVPDKRALQEAQDNISASSQKLDLIRHSLEIHRQQLSPESNIAVELKKEIDSSQAMSPPGNMTFTSIVEGPGGLGHTPRQSENHRGHRNSISFPRAAAVTGKLEVRLMGCQDLLEDVPGRSRKNEPGVFSSPTDGKALSFMKGVTRSSSKSYNIKDQTSNEIMAVLKLDNVTVDKTNWRPCSQQAWDQRFSFTLDKSRELEIDIYWRDWRSLCAVKFLRLEDFIDDVRHGMALKLEPQGLLFAEIKFLNPLITRKPKLRRQRKIFRQQGKIPRPDQMNINVATWGRLLKRNLNFQRSMPTLDTNAIASANNMIAAQQQQQQREQQLQHQNSRQDFTSATGFAPRPTKLDFSDQSSMVSANANVHGERQSTTNDNEFRSSTRISQKGPAPPVPITPPVDWDSQSSRPVPTPRTSSTAASNINNNVDANNTSRVVINPSEGVQVTPAGAMAPPALNPALKSEPIYELEKKGHTSVIRVSYPAPEPGLSFPATPEQQPQQTLGVGEVPIPPVRNNRATGGASSSSNTAATTGAVLQFPKPGSNSSISSSATQKLLQAGADGHMGLDNFNFCTVLGRGHFGKVILAQYLNTGEYFAIKALKKGDIIARDEVESLLAEKRIFEVANSMRHPFLVNMFACFQTQSHVCFVMEYAAGGDLMMHIHADVFSEPRSVFYTACVVLGLKYLHENKIIYRDLKLDNLLLDTDGYVKIADFGLCKEGMGYGDRTGTFCGTPEFLAPEVLTDTSYTRAVDWWGLGVLIFEMLVGESPFPGDDEEEVFDSIVNDEVRYPRFLSLEAIAIMRRLLRKNPDRRLGASERDAEDVKKQAFFRSVNWDDLLMRRVVPPFVPTVNGSEDVSNFDEEFTSEKPVLTPPKESRTLTTEEQKLFSDFSYMADWC</sequence>
<feature type="domain" description="REM-1" evidence="29">
    <location>
        <begin position="253"/>
        <end position="339"/>
    </location>
</feature>
<comment type="similarity">
    <text evidence="6">Belongs to the protein kinase superfamily. AGC Ser/Thr protein kinase family. PKC subfamily.</text>
</comment>
<feature type="compositionally biased region" description="Low complexity" evidence="26">
    <location>
        <begin position="702"/>
        <end position="725"/>
    </location>
</feature>
<dbReference type="SMART" id="SM00133">
    <property type="entry name" value="S_TK_X"/>
    <property type="match status" value="1"/>
</dbReference>
<dbReference type="PANTHER" id="PTHR24351">
    <property type="entry name" value="RIBOSOMAL PROTEIN S6 KINASE"/>
    <property type="match status" value="1"/>
</dbReference>
<dbReference type="CDD" id="cd11623">
    <property type="entry name" value="HR1_PKN_2"/>
    <property type="match status" value="1"/>
</dbReference>
<dbReference type="FunFam" id="1.10.510.10:FF:000038">
    <property type="entry name" value="serine/threonine-protein kinase N2 isoform X1"/>
    <property type="match status" value="1"/>
</dbReference>
<keyword evidence="13 24" id="KW-0547">Nucleotide-binding</keyword>
<feature type="domain" description="REM-1" evidence="29">
    <location>
        <begin position="67"/>
        <end position="141"/>
    </location>
</feature>
<dbReference type="Pfam" id="PF02185">
    <property type="entry name" value="HR1"/>
    <property type="match status" value="3"/>
</dbReference>
<dbReference type="PROSITE" id="PS00107">
    <property type="entry name" value="PROTEIN_KINASE_ATP"/>
    <property type="match status" value="1"/>
</dbReference>
<protein>
    <recommendedName>
        <fullName evidence="7">protein kinase C</fullName>
        <ecNumber evidence="7">2.7.11.13</ecNumber>
    </recommendedName>
</protein>
<evidence type="ECO:0000259" key="27">
    <source>
        <dbReference type="PROSITE" id="PS50011"/>
    </source>
</evidence>
<evidence type="ECO:0000259" key="29">
    <source>
        <dbReference type="PROSITE" id="PS51860"/>
    </source>
</evidence>
<dbReference type="SMART" id="SM00220">
    <property type="entry name" value="S_TKc"/>
    <property type="match status" value="1"/>
</dbReference>
<feature type="compositionally biased region" description="Polar residues" evidence="26">
    <location>
        <begin position="669"/>
        <end position="684"/>
    </location>
</feature>
<keyword evidence="14" id="KW-0418">Kinase</keyword>
<dbReference type="Pfam" id="PF00069">
    <property type="entry name" value="Pkinase"/>
    <property type="match status" value="1"/>
</dbReference>
<keyword evidence="19" id="KW-0804">Transcription</keyword>
<dbReference type="InterPro" id="IPR017892">
    <property type="entry name" value="Pkinase_C"/>
</dbReference>
<evidence type="ECO:0000256" key="5">
    <source>
        <dbReference type="ARBA" id="ARBA00004626"/>
    </source>
</evidence>
<dbReference type="GO" id="GO:0005634">
    <property type="term" value="C:nucleus"/>
    <property type="evidence" value="ECO:0007669"/>
    <property type="project" value="UniProtKB-SubCell"/>
</dbReference>
<evidence type="ECO:0000256" key="19">
    <source>
        <dbReference type="ARBA" id="ARBA00023163"/>
    </source>
</evidence>
<dbReference type="InterPro" id="IPR011009">
    <property type="entry name" value="Kinase-like_dom_sf"/>
</dbReference>
<evidence type="ECO:0000256" key="24">
    <source>
        <dbReference type="PROSITE-ProRule" id="PRU10141"/>
    </source>
</evidence>
<feature type="binding site" evidence="24">
    <location>
        <position position="895"/>
    </location>
    <ligand>
        <name>ATP</name>
        <dbReference type="ChEBI" id="CHEBI:30616"/>
    </ligand>
</feature>
<keyword evidence="18" id="KW-0472">Membrane</keyword>
<dbReference type="OMA" id="ECIPEIA"/>
<feature type="domain" description="Protein kinase" evidence="27">
    <location>
        <begin position="866"/>
        <end position="1125"/>
    </location>
</feature>
<evidence type="ECO:0000256" key="23">
    <source>
        <dbReference type="PROSITE-ProRule" id="PRU01207"/>
    </source>
</evidence>
<dbReference type="Gene3D" id="1.10.287.160">
    <property type="entry name" value="HR1 repeat"/>
    <property type="match status" value="3"/>
</dbReference>
<dbReference type="Gene3D" id="1.10.510.10">
    <property type="entry name" value="Transferase(Phosphotransferase) domain 1"/>
    <property type="match status" value="1"/>
</dbReference>
<comment type="subcellular location">
    <subcellularLocation>
        <location evidence="5">Cleavage furrow</location>
    </subcellularLocation>
    <subcellularLocation>
        <location evidence="4">Cytoplasm</location>
    </subcellularLocation>
    <subcellularLocation>
        <location evidence="3">Membrane</location>
    </subcellularLocation>
    <subcellularLocation>
        <location evidence="2">Midbody</location>
    </subcellularLocation>
    <subcellularLocation>
        <location evidence="1">Nucleus</location>
    </subcellularLocation>
</comment>
<evidence type="ECO:0000256" key="15">
    <source>
        <dbReference type="ARBA" id="ARBA00022840"/>
    </source>
</evidence>
<dbReference type="InterPro" id="IPR035892">
    <property type="entry name" value="C2_domain_sf"/>
</dbReference>
<feature type="compositionally biased region" description="Low complexity" evidence="26">
    <location>
        <begin position="815"/>
        <end position="826"/>
    </location>
</feature>
<feature type="compositionally biased region" description="Low complexity" evidence="26">
    <location>
        <begin position="9"/>
        <end position="22"/>
    </location>
</feature>
<evidence type="ECO:0000256" key="18">
    <source>
        <dbReference type="ARBA" id="ARBA00023136"/>
    </source>
</evidence>
<dbReference type="Pfam" id="PF00433">
    <property type="entry name" value="Pkinase_C"/>
    <property type="match status" value="1"/>
</dbReference>
<reference evidence="30 31" key="1">
    <citation type="journal article" date="2018" name="Nat. Ecol. Evol.">
        <title>Genomic signatures of mitonuclear coevolution across populations of Tigriopus californicus.</title>
        <authorList>
            <person name="Barreto F.S."/>
            <person name="Watson E.T."/>
            <person name="Lima T.G."/>
            <person name="Willett C.S."/>
            <person name="Edmands S."/>
            <person name="Li W."/>
            <person name="Burton R.S."/>
        </authorList>
    </citation>
    <scope>NUCLEOTIDE SEQUENCE [LARGE SCALE GENOMIC DNA]</scope>
    <source>
        <strain evidence="30 31">San Diego</strain>
    </source>
</reference>
<evidence type="ECO:0000256" key="1">
    <source>
        <dbReference type="ARBA" id="ARBA00004123"/>
    </source>
</evidence>